<proteinExistence type="predicted"/>
<keyword evidence="2" id="KW-1185">Reference proteome</keyword>
<evidence type="ECO:0000313" key="1">
    <source>
        <dbReference type="EMBL" id="KAI3788405.1"/>
    </source>
</evidence>
<dbReference type="Proteomes" id="UP001055811">
    <property type="component" value="Linkage Group LG01"/>
</dbReference>
<gene>
    <name evidence="1" type="ORF">L2E82_01170</name>
</gene>
<comment type="caution">
    <text evidence="1">The sequence shown here is derived from an EMBL/GenBank/DDBJ whole genome shotgun (WGS) entry which is preliminary data.</text>
</comment>
<evidence type="ECO:0000313" key="2">
    <source>
        <dbReference type="Proteomes" id="UP001055811"/>
    </source>
</evidence>
<dbReference type="EMBL" id="CM042009">
    <property type="protein sequence ID" value="KAI3788405.1"/>
    <property type="molecule type" value="Genomic_DNA"/>
</dbReference>
<accession>A0ACB9GZK8</accession>
<reference evidence="2" key="1">
    <citation type="journal article" date="2022" name="Mol. Ecol. Resour.">
        <title>The genomes of chicory, endive, great burdock and yacon provide insights into Asteraceae palaeo-polyploidization history and plant inulin production.</title>
        <authorList>
            <person name="Fan W."/>
            <person name="Wang S."/>
            <person name="Wang H."/>
            <person name="Wang A."/>
            <person name="Jiang F."/>
            <person name="Liu H."/>
            <person name="Zhao H."/>
            <person name="Xu D."/>
            <person name="Zhang Y."/>
        </authorList>
    </citation>
    <scope>NUCLEOTIDE SEQUENCE [LARGE SCALE GENOMIC DNA]</scope>
    <source>
        <strain evidence="2">cv. Punajuju</strain>
    </source>
</reference>
<reference evidence="1 2" key="2">
    <citation type="journal article" date="2022" name="Mol. Ecol. Resour.">
        <title>The genomes of chicory, endive, great burdock and yacon provide insights into Asteraceae paleo-polyploidization history and plant inulin production.</title>
        <authorList>
            <person name="Fan W."/>
            <person name="Wang S."/>
            <person name="Wang H."/>
            <person name="Wang A."/>
            <person name="Jiang F."/>
            <person name="Liu H."/>
            <person name="Zhao H."/>
            <person name="Xu D."/>
            <person name="Zhang Y."/>
        </authorList>
    </citation>
    <scope>NUCLEOTIDE SEQUENCE [LARGE SCALE GENOMIC DNA]</scope>
    <source>
        <strain evidence="2">cv. Punajuju</strain>
        <tissue evidence="1">Leaves</tissue>
    </source>
</reference>
<protein>
    <submittedName>
        <fullName evidence="1">Uncharacterized protein</fullName>
    </submittedName>
</protein>
<organism evidence="1 2">
    <name type="scientific">Cichorium intybus</name>
    <name type="common">Chicory</name>
    <dbReference type="NCBI Taxonomy" id="13427"/>
    <lineage>
        <taxon>Eukaryota</taxon>
        <taxon>Viridiplantae</taxon>
        <taxon>Streptophyta</taxon>
        <taxon>Embryophyta</taxon>
        <taxon>Tracheophyta</taxon>
        <taxon>Spermatophyta</taxon>
        <taxon>Magnoliopsida</taxon>
        <taxon>eudicotyledons</taxon>
        <taxon>Gunneridae</taxon>
        <taxon>Pentapetalae</taxon>
        <taxon>asterids</taxon>
        <taxon>campanulids</taxon>
        <taxon>Asterales</taxon>
        <taxon>Asteraceae</taxon>
        <taxon>Cichorioideae</taxon>
        <taxon>Cichorieae</taxon>
        <taxon>Cichoriinae</taxon>
        <taxon>Cichorium</taxon>
    </lineage>
</organism>
<name>A0ACB9GZK8_CICIN</name>
<sequence>MAATSSASSAPNSFDMSCGFPPNLSLKPDELHYCVQALKFFKEKRTHQLPIIEKEFTDLKGQRLTQSELDQSCSDANLHKSKNRYDDVLPSHAHTIVLDPCNADISSGTRYINASLIQVNPSESISRFIATQGPLDDTFEDFWEMIEKCGDYLPAKNGVRLFKNNILTDTRTTTTTNSRVVLRDTAVIYKEEPPLPVLHIEYPKWPDHGVPDDTSAVRDIFRRLRHLPSSKGPIVVHCSAGVGRTGTYCVIHNTIQRILIGDMSALNLITTIRTFRSQRMRMDQYVFCYDAIIAELQDLISGSNTEESFKW</sequence>